<dbReference type="Proteomes" id="UP001642360">
    <property type="component" value="Unassembled WGS sequence"/>
</dbReference>
<dbReference type="InterPro" id="IPR011009">
    <property type="entry name" value="Kinase-like_dom_sf"/>
</dbReference>
<comment type="caution">
    <text evidence="1">The sequence shown here is derived from an EMBL/GenBank/DDBJ whole genome shotgun (WGS) entry which is preliminary data.</text>
</comment>
<protein>
    <submittedName>
        <fullName evidence="1">Uncharacterized protein</fullName>
    </submittedName>
</protein>
<organism evidence="1 2">
    <name type="scientific">Ilex paraguariensis</name>
    <name type="common">yerba mate</name>
    <dbReference type="NCBI Taxonomy" id="185542"/>
    <lineage>
        <taxon>Eukaryota</taxon>
        <taxon>Viridiplantae</taxon>
        <taxon>Streptophyta</taxon>
        <taxon>Embryophyta</taxon>
        <taxon>Tracheophyta</taxon>
        <taxon>Spermatophyta</taxon>
        <taxon>Magnoliopsida</taxon>
        <taxon>eudicotyledons</taxon>
        <taxon>Gunneridae</taxon>
        <taxon>Pentapetalae</taxon>
        <taxon>asterids</taxon>
        <taxon>campanulids</taxon>
        <taxon>Aquifoliales</taxon>
        <taxon>Aquifoliaceae</taxon>
        <taxon>Ilex</taxon>
    </lineage>
</organism>
<gene>
    <name evidence="1" type="ORF">ILEXP_LOCUS48206</name>
</gene>
<evidence type="ECO:0000313" key="2">
    <source>
        <dbReference type="Proteomes" id="UP001642360"/>
    </source>
</evidence>
<dbReference type="SUPFAM" id="SSF56112">
    <property type="entry name" value="Protein kinase-like (PK-like)"/>
    <property type="match status" value="1"/>
</dbReference>
<proteinExistence type="predicted"/>
<sequence length="164" mass="18832">MDPKTVLLKIADLGLARAFTLPVKKYTHEVKCHANTVADMKLSLTMAKDSFVDLSLTTNVILTLLYGTELLRSFLGLPITLQEWTCAELVTKQAFFPRDSELQQLLKIFRLLGTLNEKVWPGVSKLMNWHEHPKWRPQPVSSAVPNLDEDGLDLLFVRFDWFYK</sequence>
<keyword evidence="2" id="KW-1185">Reference proteome</keyword>
<name>A0ABC8UB94_9AQUA</name>
<reference evidence="1 2" key="1">
    <citation type="submission" date="2024-02" db="EMBL/GenBank/DDBJ databases">
        <authorList>
            <person name="Vignale AGUSTIN F."/>
            <person name="Sosa J E."/>
            <person name="Modenutti C."/>
        </authorList>
    </citation>
    <scope>NUCLEOTIDE SEQUENCE [LARGE SCALE GENOMIC DNA]</scope>
</reference>
<dbReference type="EMBL" id="CAUOFW020007279">
    <property type="protein sequence ID" value="CAK9178273.1"/>
    <property type="molecule type" value="Genomic_DNA"/>
</dbReference>
<evidence type="ECO:0000313" key="1">
    <source>
        <dbReference type="EMBL" id="CAK9178273.1"/>
    </source>
</evidence>
<dbReference type="Gene3D" id="1.10.510.10">
    <property type="entry name" value="Transferase(Phosphotransferase) domain 1"/>
    <property type="match status" value="1"/>
</dbReference>
<accession>A0ABC8UB94</accession>
<dbReference type="AlphaFoldDB" id="A0ABC8UB94"/>